<accession>A0ABP9XW55</accession>
<organism evidence="1 2">
    <name type="scientific">Helicostylum pulchrum</name>
    <dbReference type="NCBI Taxonomy" id="562976"/>
    <lineage>
        <taxon>Eukaryota</taxon>
        <taxon>Fungi</taxon>
        <taxon>Fungi incertae sedis</taxon>
        <taxon>Mucoromycota</taxon>
        <taxon>Mucoromycotina</taxon>
        <taxon>Mucoromycetes</taxon>
        <taxon>Mucorales</taxon>
        <taxon>Mucorineae</taxon>
        <taxon>Mucoraceae</taxon>
        <taxon>Helicostylum</taxon>
    </lineage>
</organism>
<evidence type="ECO:0000313" key="2">
    <source>
        <dbReference type="Proteomes" id="UP001476247"/>
    </source>
</evidence>
<protein>
    <submittedName>
        <fullName evidence="1">Uncharacterized protein</fullName>
    </submittedName>
</protein>
<dbReference type="EMBL" id="BAABUJ010000010">
    <property type="protein sequence ID" value="GAA5798595.1"/>
    <property type="molecule type" value="Genomic_DNA"/>
</dbReference>
<dbReference type="Gene3D" id="1.25.40.10">
    <property type="entry name" value="Tetratricopeptide repeat domain"/>
    <property type="match status" value="1"/>
</dbReference>
<proteinExistence type="predicted"/>
<sequence>MGKKVTYGIEYAKKPNIAKIVKEHIAKYQTLLSENRSTKAAETVINITEWVLDVSDEVDDPKDEEILQYLAYVIKHSKNAVKLLEPEEHFGLLSRAHNNMCQCYLKLHIYSSAIQHGLITINLFNQHPTSQTKSHLQNAYKIIGDIYFTKSLNKLESRYSDFENAHKYYLLEKQVIDTMDLSDIEEAEPDDLKKLKQSSHFNLGVMESKVHALYTDAEKNLQEAVTLAHKLNDSVAERTVWWELANLYKRAEKDNNVKFCQREEFNLAKRCGFKEDMFYCFEEKCKFLLYLEEYDEYFQFYEQNIGSIGPTYIKQCVK</sequence>
<keyword evidence="2" id="KW-1185">Reference proteome</keyword>
<gene>
    <name evidence="1" type="ORF">HPULCUR_004000</name>
</gene>
<dbReference type="Proteomes" id="UP001476247">
    <property type="component" value="Unassembled WGS sequence"/>
</dbReference>
<reference evidence="1 2" key="1">
    <citation type="submission" date="2024-04" db="EMBL/GenBank/DDBJ databases">
        <title>genome sequences of Mucor flavus KT1a and Helicostylum pulchrum KT1b strains isolation_sourced from the surface of a dry-aged beef.</title>
        <authorList>
            <person name="Toyotome T."/>
            <person name="Hosono M."/>
            <person name="Torimaru M."/>
            <person name="Fukuda K."/>
            <person name="Mikami N."/>
        </authorList>
    </citation>
    <scope>NUCLEOTIDE SEQUENCE [LARGE SCALE GENOMIC DNA]</scope>
    <source>
        <strain evidence="1 2">KT1b</strain>
    </source>
</reference>
<comment type="caution">
    <text evidence="1">The sequence shown here is derived from an EMBL/GenBank/DDBJ whole genome shotgun (WGS) entry which is preliminary data.</text>
</comment>
<dbReference type="InterPro" id="IPR011990">
    <property type="entry name" value="TPR-like_helical_dom_sf"/>
</dbReference>
<evidence type="ECO:0000313" key="1">
    <source>
        <dbReference type="EMBL" id="GAA5798595.1"/>
    </source>
</evidence>
<name>A0ABP9XW55_9FUNG</name>